<dbReference type="NCBIfam" id="NF033682">
    <property type="entry name" value="retention_LapA"/>
    <property type="match status" value="1"/>
</dbReference>
<evidence type="ECO:0000256" key="1">
    <source>
        <dbReference type="SAM" id="MobiDB-lite"/>
    </source>
</evidence>
<dbReference type="AlphaFoldDB" id="A0A1V1V462"/>
<dbReference type="Proteomes" id="UP000516656">
    <property type="component" value="Chromosome 1"/>
</dbReference>
<sequence length="972" mass="104112">MFRVEVDEPIIVVGVNGNAYSYDGRGKLEPVIDGQILYPDEVIITADNANISVLVSHDFYVIEPHSVAAIIAQSNSLNLFVDLTGIGFTLPFDVLIENEALNEAPKINLDIQKFFNLVLEGKDPTQAFTPPDAGSDSSVNISEHAANTGDVEIQYDNDQLLAEAGFETYYQPQAQAFDDDPEVYFPSEGGESGAIELTEGDLEPKTYPITASTILLVDAGSLPLNPESVQFAPESRGQLLNLLNQTITSSQQKVIFSYDTDFQSLVGTVEGNEVIRFVLAASQANNGIDANVTLTINQQMPIDHRDKIDSSFISITDQQLRILFDIEIYDVGNNAPLNSLTIEGIINDGVLPNVSSDSTVRIEESLTAHSVSGVTQIDIGSDNIASISFSELQPSLVGITSEGLATQYQVEGNRVALSYADHPDTLILTVELQTSGVYVVTSYFPVDQSETLADLILPLNYFVTDFDGDNSNIGTITVIIEDSNAPPSGNTGDIILTEGDLDSAVVAEQYPVSNQSSFVIDAGFDRLLANTLHFVESDLNSLLDELNLLTSAGQSLQFSVVELPSGQLTLTGLLDTGQPALKLVLTPSQSDILNITVNVSIELNIPIDELPAGLGTQHLTMNGELLNFSLSLQATTTDGDVLQKPAQLDVTIQDGMAPQLAASSSISITDPLDNSTQPVRGDGSLAIDLGSDTLKTLDFLPQQSSLDGLLSNSLPTYYEVVANKLSLKVEGSQQIVLTVEIALDGRYTVNQYLPLNQPIDTNLEQLILSVQATDFDDDQSNIGELVIDILDGNEPVLQDGAQTLITETLATQTVTGQINIIVGSDKIDHANFLRDQASLQGLTSNGHQTDFRVSGNVLTVYIPATATTAEQTVFDVTLAIDGSYSLTQYHPIDQDPTTNLTELSLDVTVTDKDDDTSNVGHLLIGILDGINPDGQGLIAQAVNQEGDLDPITYPTQGQGSVTIPALNGGDSN</sequence>
<dbReference type="RefSeq" id="WP_086957030.1">
    <property type="nucleotide sequence ID" value="NZ_AP018045.1"/>
</dbReference>
<name>A0A1V1V462_PHODP</name>
<protein>
    <submittedName>
        <fullName evidence="3">Retention module-containing protein</fullName>
    </submittedName>
</protein>
<proteinExistence type="predicted"/>
<evidence type="ECO:0000313" key="2">
    <source>
        <dbReference type="EMBL" id="BAX53548.1"/>
    </source>
</evidence>
<dbReference type="EMBL" id="CP061854">
    <property type="protein sequence ID" value="QOD57390.1"/>
    <property type="molecule type" value="Genomic_DNA"/>
</dbReference>
<evidence type="ECO:0000313" key="3">
    <source>
        <dbReference type="EMBL" id="QOD57390.1"/>
    </source>
</evidence>
<dbReference type="Proteomes" id="UP000218676">
    <property type="component" value="Chromosome 1"/>
</dbReference>
<dbReference type="InterPro" id="IPR047777">
    <property type="entry name" value="LapA-like_RM"/>
</dbReference>
<dbReference type="EMBL" id="AP018045">
    <property type="protein sequence ID" value="BAX53548.1"/>
    <property type="molecule type" value="Genomic_DNA"/>
</dbReference>
<evidence type="ECO:0000313" key="5">
    <source>
        <dbReference type="Proteomes" id="UP000516656"/>
    </source>
</evidence>
<organism evidence="2 4">
    <name type="scientific">Photobacterium damsela subsp. piscicida</name>
    <name type="common">Pasteurella piscicida</name>
    <dbReference type="NCBI Taxonomy" id="38294"/>
    <lineage>
        <taxon>Bacteria</taxon>
        <taxon>Pseudomonadati</taxon>
        <taxon>Pseudomonadota</taxon>
        <taxon>Gammaproteobacteria</taxon>
        <taxon>Vibrionales</taxon>
        <taxon>Vibrionaceae</taxon>
        <taxon>Photobacterium</taxon>
    </lineage>
</organism>
<feature type="region of interest" description="Disordered" evidence="1">
    <location>
        <begin position="953"/>
        <end position="972"/>
    </location>
</feature>
<gene>
    <name evidence="3" type="ORF">IC627_05355</name>
    <name evidence="2" type="ORF">PDPUS_1_02174</name>
</gene>
<reference evidence="2" key="1">
    <citation type="journal article" date="2017" name="Genome Announc.">
        <title>Whole-Genome Sequence of Photobacterium damselae subsp. piscicida Strain 91-197, Isolated from Hybrid Striped Bass (Morone sp.) in the United States.</title>
        <authorList>
            <person name="Teru Y."/>
            <person name="Hikima J."/>
            <person name="Kono T."/>
            <person name="Sakai M."/>
            <person name="Takano T."/>
            <person name="Hawke J.P."/>
            <person name="Takeyama H."/>
            <person name="Aoki T."/>
        </authorList>
    </citation>
    <scope>NUCLEOTIDE SEQUENCE</scope>
    <source>
        <strain evidence="2">91-197</strain>
    </source>
</reference>
<reference evidence="3 5" key="3">
    <citation type="submission" date="2020-09" db="EMBL/GenBank/DDBJ databases">
        <title>Complete, closed and curated genome sequences of Photobacterium damselae subsp. piscicida isolates from Australia indicate localised evolution and additional plasmid-borne pathogenicity mechanisms.</title>
        <authorList>
            <person name="Baseggio L."/>
            <person name="Silayeva O."/>
            <person name="Buller N."/>
            <person name="Landos M."/>
            <person name="Engelstaedter J."/>
            <person name="Barnes A.C."/>
        </authorList>
    </citation>
    <scope>NUCLEOTIDE SEQUENCE [LARGE SCALE GENOMIC DNA]</scope>
    <source>
        <strain evidence="3 5">AS-16-0540-1</strain>
    </source>
</reference>
<reference evidence="4" key="2">
    <citation type="submission" date="2017-05" db="EMBL/GenBank/DDBJ databases">
        <title>Whole genome sequence of fish pathogenic bacteria, Photobacterium damselae subsp. piscicida, strain 91-197, isolated from hybrid striped bass (Morone sp.) in USA.</title>
        <authorList>
            <person name="Teru Y."/>
            <person name="Hikima J."/>
            <person name="Kono T."/>
            <person name="Sakai M."/>
            <person name="Takano T."/>
            <person name="Hawke J.P."/>
            <person name="Takeyama H."/>
            <person name="Aoki T."/>
        </authorList>
    </citation>
    <scope>NUCLEOTIDE SEQUENCE [LARGE SCALE GENOMIC DNA]</scope>
    <source>
        <strain evidence="4">91-197</strain>
    </source>
</reference>
<evidence type="ECO:0000313" key="4">
    <source>
        <dbReference type="Proteomes" id="UP000218676"/>
    </source>
</evidence>
<accession>A0A1V1V462</accession>